<dbReference type="Pfam" id="PF01930">
    <property type="entry name" value="Cas_Cas4"/>
    <property type="match status" value="1"/>
</dbReference>
<keyword evidence="7 9" id="KW-0051">Antiviral defense</keyword>
<sequence length="180" mass="20750">MNINATLINYLHLCHRKLWLHAHAIRMEHTSDIVAEGKLLGETSYPQRADKNQELEISAEVFTDKGFVTCTAKIDFFDAIRGVVYETKKSAAKELAHVAQVQFYLYLLRKNNVMAHYGQIEYPKLRQTERVELNEEDEKKIESSILRATEIISLESCPPTLPKSKCSKCSYFDFCWSGEE</sequence>
<accession>A0ABN8EXD7</accession>
<evidence type="ECO:0000259" key="10">
    <source>
        <dbReference type="Pfam" id="PF01930"/>
    </source>
</evidence>
<gene>
    <name evidence="11" type="ORF">EMA8858_03896</name>
</gene>
<dbReference type="InterPro" id="IPR011604">
    <property type="entry name" value="PDDEXK-like_dom_sf"/>
</dbReference>
<evidence type="ECO:0000313" key="11">
    <source>
        <dbReference type="EMBL" id="CAH0997762.1"/>
    </source>
</evidence>
<evidence type="ECO:0000256" key="7">
    <source>
        <dbReference type="ARBA" id="ARBA00023118"/>
    </source>
</evidence>
<keyword evidence="12" id="KW-1185">Reference proteome</keyword>
<comment type="similarity">
    <text evidence="9">Belongs to the CRISPR-associated exonuclease Cas4 family.</text>
</comment>
<dbReference type="EMBL" id="CAKLPY010000006">
    <property type="protein sequence ID" value="CAH0997762.1"/>
    <property type="molecule type" value="Genomic_DNA"/>
</dbReference>
<keyword evidence="6 9" id="KW-0411">Iron-sulfur</keyword>
<keyword evidence="1 9" id="KW-0540">Nuclease</keyword>
<keyword evidence="5 9" id="KW-0408">Iron</keyword>
<keyword evidence="4 9" id="KW-0269">Exonuclease</keyword>
<evidence type="ECO:0000256" key="4">
    <source>
        <dbReference type="ARBA" id="ARBA00022839"/>
    </source>
</evidence>
<dbReference type="PANTHER" id="PTHR37168">
    <property type="entry name" value="CRISPR-ASSOCIATED EXONUCLEASE CAS4"/>
    <property type="match status" value="1"/>
</dbReference>
<comment type="cofactor">
    <cofactor evidence="9">
        <name>iron-sulfur cluster</name>
        <dbReference type="ChEBI" id="CHEBI:30408"/>
    </cofactor>
</comment>
<dbReference type="Gene3D" id="3.90.320.10">
    <property type="match status" value="1"/>
</dbReference>
<comment type="function">
    <text evidence="9">CRISPR (clustered regularly interspaced short palindromic repeat) is an adaptive immune system that provides protection against mobile genetic elements (viruses, transposable elements and conjugative plasmids). CRISPR clusters contain sequences complementary to antecedent mobile elements and target invading nucleic acids. CRISPR clusters are transcribed and processed into CRISPR RNA (crRNA).</text>
</comment>
<keyword evidence="8 9" id="KW-0464">Manganese</keyword>
<evidence type="ECO:0000256" key="5">
    <source>
        <dbReference type="ARBA" id="ARBA00023004"/>
    </source>
</evidence>
<reference evidence="11" key="1">
    <citation type="submission" date="2021-12" db="EMBL/GenBank/DDBJ databases">
        <authorList>
            <person name="Rodrigo-Torres L."/>
            <person name="Arahal R. D."/>
            <person name="Lucena T."/>
        </authorList>
    </citation>
    <scope>NUCLEOTIDE SEQUENCE</scope>
    <source>
        <strain evidence="11">CECT 8858</strain>
    </source>
</reference>
<comment type="caution">
    <text evidence="11">The sequence shown here is derived from an EMBL/GenBank/DDBJ whole genome shotgun (WGS) entry which is preliminary data.</text>
</comment>
<proteinExistence type="inferred from homology"/>
<evidence type="ECO:0000256" key="1">
    <source>
        <dbReference type="ARBA" id="ARBA00022722"/>
    </source>
</evidence>
<dbReference type="InterPro" id="IPR022765">
    <property type="entry name" value="Dna2/Cas4_DUF83"/>
</dbReference>
<organism evidence="11 12">
    <name type="scientific">Emticicia aquatica</name>
    <dbReference type="NCBI Taxonomy" id="1681835"/>
    <lineage>
        <taxon>Bacteria</taxon>
        <taxon>Pseudomonadati</taxon>
        <taxon>Bacteroidota</taxon>
        <taxon>Cytophagia</taxon>
        <taxon>Cytophagales</taxon>
        <taxon>Leadbetterellaceae</taxon>
        <taxon>Emticicia</taxon>
    </lineage>
</organism>
<evidence type="ECO:0000256" key="3">
    <source>
        <dbReference type="ARBA" id="ARBA00022801"/>
    </source>
</evidence>
<evidence type="ECO:0000256" key="2">
    <source>
        <dbReference type="ARBA" id="ARBA00022723"/>
    </source>
</evidence>
<name>A0ABN8EXD7_9BACT</name>
<dbReference type="Proteomes" id="UP000837932">
    <property type="component" value="Unassembled WGS sequence"/>
</dbReference>
<dbReference type="NCBIfam" id="TIGR00372">
    <property type="entry name" value="cas4"/>
    <property type="match status" value="1"/>
</dbReference>
<dbReference type="RefSeq" id="WP_238808569.1">
    <property type="nucleotide sequence ID" value="NZ_CAKLPY010000006.1"/>
</dbReference>
<dbReference type="EC" id="3.1.12.1" evidence="9"/>
<evidence type="ECO:0000256" key="9">
    <source>
        <dbReference type="RuleBase" id="RU365022"/>
    </source>
</evidence>
<comment type="cofactor">
    <cofactor evidence="9">
        <name>Mg(2+)</name>
        <dbReference type="ChEBI" id="CHEBI:18420"/>
    </cofactor>
    <cofactor evidence="9">
        <name>Mn(2+)</name>
        <dbReference type="ChEBI" id="CHEBI:29035"/>
    </cofactor>
    <text evidence="9">Mg(2+) or Mn(2+) required for ssDNA cleavage activity.</text>
</comment>
<keyword evidence="3 9" id="KW-0378">Hydrolase</keyword>
<feature type="domain" description="DUF83" evidence="10">
    <location>
        <begin position="5"/>
        <end position="177"/>
    </location>
</feature>
<protein>
    <recommendedName>
        <fullName evidence="9">CRISPR-associated exonuclease Cas4</fullName>
        <ecNumber evidence="9">3.1.12.1</ecNumber>
    </recommendedName>
</protein>
<evidence type="ECO:0000313" key="12">
    <source>
        <dbReference type="Proteomes" id="UP000837932"/>
    </source>
</evidence>
<evidence type="ECO:0000256" key="8">
    <source>
        <dbReference type="ARBA" id="ARBA00023211"/>
    </source>
</evidence>
<evidence type="ECO:0000256" key="6">
    <source>
        <dbReference type="ARBA" id="ARBA00023014"/>
    </source>
</evidence>
<keyword evidence="2 9" id="KW-0479">Metal-binding</keyword>
<dbReference type="InterPro" id="IPR013343">
    <property type="entry name" value="CRISPR-assoc_prot_Cas4"/>
</dbReference>
<dbReference type="PANTHER" id="PTHR37168:SF1">
    <property type="entry name" value="CRISPR-ASSOCIATED EXONUCLEASE CAS4"/>
    <property type="match status" value="1"/>
</dbReference>